<evidence type="ECO:0000313" key="2">
    <source>
        <dbReference type="EMBL" id="CAH1441713.1"/>
    </source>
</evidence>
<keyword evidence="3" id="KW-1185">Reference proteome</keyword>
<keyword evidence="1" id="KW-1133">Transmembrane helix</keyword>
<reference evidence="2 3" key="1">
    <citation type="submission" date="2022-01" db="EMBL/GenBank/DDBJ databases">
        <authorList>
            <person name="Xiong W."/>
            <person name="Schranz E."/>
        </authorList>
    </citation>
    <scope>NUCLEOTIDE SEQUENCE [LARGE SCALE GENOMIC DNA]</scope>
</reference>
<protein>
    <submittedName>
        <fullName evidence="2">Uncharacterized protein</fullName>
    </submittedName>
</protein>
<feature type="transmembrane region" description="Helical" evidence="1">
    <location>
        <begin position="20"/>
        <end position="40"/>
    </location>
</feature>
<evidence type="ECO:0000313" key="3">
    <source>
        <dbReference type="Proteomes" id="UP001157418"/>
    </source>
</evidence>
<name>A0AAU9NUQ5_9ASTR</name>
<gene>
    <name evidence="2" type="ORF">LVIROSA_LOCUS27752</name>
</gene>
<comment type="caution">
    <text evidence="2">The sequence shown here is derived from an EMBL/GenBank/DDBJ whole genome shotgun (WGS) entry which is preliminary data.</text>
</comment>
<keyword evidence="1" id="KW-0472">Membrane</keyword>
<accession>A0AAU9NUQ5</accession>
<dbReference type="EMBL" id="CAKMRJ010005412">
    <property type="protein sequence ID" value="CAH1441713.1"/>
    <property type="molecule type" value="Genomic_DNA"/>
</dbReference>
<feature type="transmembrane region" description="Helical" evidence="1">
    <location>
        <begin position="46"/>
        <end position="64"/>
    </location>
</feature>
<evidence type="ECO:0000256" key="1">
    <source>
        <dbReference type="SAM" id="Phobius"/>
    </source>
</evidence>
<sequence length="77" mass="9410">MKHMEINNNLMNLYKNKRILVIVMIISRILIQLQQIESIQMTIERLINTFIYMLPLVFFLANIFRKRLWRTGEMQII</sequence>
<dbReference type="AlphaFoldDB" id="A0AAU9NUQ5"/>
<dbReference type="Proteomes" id="UP001157418">
    <property type="component" value="Unassembled WGS sequence"/>
</dbReference>
<proteinExistence type="predicted"/>
<organism evidence="2 3">
    <name type="scientific">Lactuca virosa</name>
    <dbReference type="NCBI Taxonomy" id="75947"/>
    <lineage>
        <taxon>Eukaryota</taxon>
        <taxon>Viridiplantae</taxon>
        <taxon>Streptophyta</taxon>
        <taxon>Embryophyta</taxon>
        <taxon>Tracheophyta</taxon>
        <taxon>Spermatophyta</taxon>
        <taxon>Magnoliopsida</taxon>
        <taxon>eudicotyledons</taxon>
        <taxon>Gunneridae</taxon>
        <taxon>Pentapetalae</taxon>
        <taxon>asterids</taxon>
        <taxon>campanulids</taxon>
        <taxon>Asterales</taxon>
        <taxon>Asteraceae</taxon>
        <taxon>Cichorioideae</taxon>
        <taxon>Cichorieae</taxon>
        <taxon>Lactucinae</taxon>
        <taxon>Lactuca</taxon>
    </lineage>
</organism>
<keyword evidence="1" id="KW-0812">Transmembrane</keyword>